<gene>
    <name evidence="7" type="primary">RRP12</name>
    <name evidence="7" type="ORF">SLS62_004230</name>
</gene>
<feature type="compositionally biased region" description="Acidic residues" evidence="4">
    <location>
        <begin position="1122"/>
        <end position="1132"/>
    </location>
</feature>
<feature type="compositionally biased region" description="Gly residues" evidence="4">
    <location>
        <begin position="1288"/>
        <end position="1314"/>
    </location>
</feature>
<evidence type="ECO:0000313" key="7">
    <source>
        <dbReference type="EMBL" id="KAK7753864.1"/>
    </source>
</evidence>
<evidence type="ECO:0000259" key="6">
    <source>
        <dbReference type="Pfam" id="PF25772"/>
    </source>
</evidence>
<comment type="similarity">
    <text evidence="2">Belongs to the RRP12 family.</text>
</comment>
<keyword evidence="8" id="KW-1185">Reference proteome</keyword>
<feature type="compositionally biased region" description="Acidic residues" evidence="4">
    <location>
        <begin position="1179"/>
        <end position="1197"/>
    </location>
</feature>
<evidence type="ECO:0000256" key="2">
    <source>
        <dbReference type="ARBA" id="ARBA00007690"/>
    </source>
</evidence>
<feature type="region of interest" description="Disordered" evidence="4">
    <location>
        <begin position="993"/>
        <end position="1072"/>
    </location>
</feature>
<dbReference type="Gene3D" id="1.25.10.10">
    <property type="entry name" value="Leucine-rich Repeat Variant"/>
    <property type="match status" value="2"/>
</dbReference>
<feature type="region of interest" description="Disordered" evidence="4">
    <location>
        <begin position="1090"/>
        <end position="1314"/>
    </location>
</feature>
<feature type="domain" description="RRP12 HEAT" evidence="5">
    <location>
        <begin position="338"/>
        <end position="628"/>
    </location>
</feature>
<feature type="region of interest" description="Disordered" evidence="4">
    <location>
        <begin position="668"/>
        <end position="688"/>
    </location>
</feature>
<dbReference type="InterPro" id="IPR057860">
    <property type="entry name" value="HEAT_RRP12_N"/>
</dbReference>
<dbReference type="Proteomes" id="UP001320420">
    <property type="component" value="Unassembled WGS sequence"/>
</dbReference>
<feature type="compositionally biased region" description="Gly residues" evidence="4">
    <location>
        <begin position="1222"/>
        <end position="1272"/>
    </location>
</feature>
<name>A0AAN9UR99_9PEZI</name>
<feature type="compositionally biased region" description="Basic and acidic residues" evidence="4">
    <location>
        <begin position="669"/>
        <end position="684"/>
    </location>
</feature>
<feature type="domain" description="RRP12 N-terminal HEAT" evidence="6">
    <location>
        <begin position="17"/>
        <end position="271"/>
    </location>
</feature>
<comment type="caution">
    <text evidence="7">The sequence shown here is derived from an EMBL/GenBank/DDBJ whole genome shotgun (WGS) entry which is preliminary data.</text>
</comment>
<comment type="subcellular location">
    <subcellularLocation>
        <location evidence="1">Nucleus</location>
    </subcellularLocation>
</comment>
<evidence type="ECO:0000256" key="3">
    <source>
        <dbReference type="ARBA" id="ARBA00023242"/>
    </source>
</evidence>
<dbReference type="InterPro" id="IPR016024">
    <property type="entry name" value="ARM-type_fold"/>
</dbReference>
<accession>A0AAN9UR99</accession>
<dbReference type="Pfam" id="PF08161">
    <property type="entry name" value="RRP12_HEAT"/>
    <property type="match status" value="1"/>
</dbReference>
<protein>
    <submittedName>
        <fullName evidence="7">Pre-rRNA processing protein</fullName>
    </submittedName>
</protein>
<reference evidence="7 8" key="1">
    <citation type="submission" date="2024-02" db="EMBL/GenBank/DDBJ databases">
        <title>De novo assembly and annotation of 12 fungi associated with fruit tree decline syndrome in Ontario, Canada.</title>
        <authorList>
            <person name="Sulman M."/>
            <person name="Ellouze W."/>
            <person name="Ilyukhin E."/>
        </authorList>
    </citation>
    <scope>NUCLEOTIDE SEQUENCE [LARGE SCALE GENOMIC DNA]</scope>
    <source>
        <strain evidence="7 8">M11/M66-122</strain>
    </source>
</reference>
<proteinExistence type="inferred from homology"/>
<dbReference type="SUPFAM" id="SSF48371">
    <property type="entry name" value="ARM repeat"/>
    <property type="match status" value="1"/>
</dbReference>
<dbReference type="PANTHER" id="PTHR48287:SF1">
    <property type="entry name" value="ARM REPEAT SUPERFAMILY PROTEIN"/>
    <property type="match status" value="1"/>
</dbReference>
<evidence type="ECO:0000259" key="5">
    <source>
        <dbReference type="Pfam" id="PF08161"/>
    </source>
</evidence>
<dbReference type="Pfam" id="PF25772">
    <property type="entry name" value="HEAT_RRP12_N"/>
    <property type="match status" value="1"/>
</dbReference>
<organism evidence="7 8">
    <name type="scientific">Diatrype stigma</name>
    <dbReference type="NCBI Taxonomy" id="117547"/>
    <lineage>
        <taxon>Eukaryota</taxon>
        <taxon>Fungi</taxon>
        <taxon>Dikarya</taxon>
        <taxon>Ascomycota</taxon>
        <taxon>Pezizomycotina</taxon>
        <taxon>Sordariomycetes</taxon>
        <taxon>Xylariomycetidae</taxon>
        <taxon>Xylariales</taxon>
        <taxon>Diatrypaceae</taxon>
        <taxon>Diatrype</taxon>
    </lineage>
</organism>
<sequence length="1314" mass="142720">MATLEEKLDKIRSPNLQSQQQTVVILKAVEETLNEQNTPPTPTGYCAALLALLNQSVSSGQINRELTPSVVYLLDVVTPFAPQPLLRSKFTQILTLLAPVLLLSDAEAPLLKPSIGCLESLLIAQDAAAWKLPINEIGPRRAVAGLLNLALDHRPKVRKRAQDALRKVLKNPPPSPSLDHPAADLCAETAMRSLTEIANKSAQARKNKKAESDPELIHALQLVKTIAAASGGWPSKNIEALCELLLSIAKGGNDHMTMAVFDIFEMIFEGMADEVASAKLPRLLEIISEMRPAANDTQLLPPWIAILSRGYDVSAQMEPEETFQKLPELFQMISEFMESSSHNIRVSASECLISFMANCIPNQVILEPSIFDEKVLEKLAKIAESFLSVRYQAAWMETFNVLGAMFETLRWRANPIMLNVAKSVGDIRGNDSFQGKKEADEVIGQAIRAMGPEAVLSVLPLNLVKPVKGEPGRAWMLPILRDFTSNTNLQHFKTEFIPLSEAMFQRVLDHGDAPKNMEIKIYETLVHQTWSILPGYCDLPLDLTVAFDQSFAEMLANLLYKQVDLRLDVCRALKALVESNQAIFLIEGEEDLILQSRVTKVDAQNNLTYLGGFSGNLLAVLFNVYSQTLPQSRGPILQTINAYLSITPNNELVETFNRVSQMLANSLEETNKDQDKNKSQKAKDPMPSTSHTLMDLVITMSIYLPRESFSPLFNIASLIIVKDDDPQLQKKAYKLIPRLAESEIGQVALKERSEQLQGLLLSSAEKVSAPARRERLAAITALIPFIPDDSLHFIPSVLSEVVISCKEHNEKARTTAFDLLVLLGHKLNDAKGKLIVNSKIPHMPQDAPSVSASIEEFITMVSAGLAGSTPHMISASITAITRILYEFRGSLTDEVLSDLVQTMDLFLTSNNREIVKSVLGFVKVCVISLPENLMLPRLASMIPNLMVWSHEHKGHFRAKVKHILERMVRRFGVDIVTQHCPEADRKLITNIRKAKERSKKKKDAGKAAGDGDDEDEDEDQANGGKRRSRFESEYDEALYSSDDSEAASGGESDDEAPGKSSRKNGKKGGNTYIIEDEDEPLDLLGRQALASISSTKPGRLRKAGGSRTKAKTDLDGKLILGDDQDGNDDDAMVIDTPRDGGETTGVGAYVAALRGKDVGRRGQRGRMKFSNKGGRDNNNDDDENGGDDGGMDIDEKDDSAIRSKIQGGGRGRGGASPRSRGGFRGGSDFRGGGGSRGSGGFRGGNDFRGGGGSRGGGGFRGGGARSGRGGISAGRPGLGAERRRGPSSFGGGGRGGGGGGRGGVGKARAGGGRR</sequence>
<dbReference type="GO" id="GO:0005634">
    <property type="term" value="C:nucleus"/>
    <property type="evidence" value="ECO:0007669"/>
    <property type="project" value="UniProtKB-SubCell"/>
</dbReference>
<evidence type="ECO:0000313" key="8">
    <source>
        <dbReference type="Proteomes" id="UP001320420"/>
    </source>
</evidence>
<evidence type="ECO:0000256" key="1">
    <source>
        <dbReference type="ARBA" id="ARBA00004123"/>
    </source>
</evidence>
<feature type="compositionally biased region" description="Basic residues" evidence="4">
    <location>
        <begin position="993"/>
        <end position="1003"/>
    </location>
</feature>
<dbReference type="InterPro" id="IPR012978">
    <property type="entry name" value="HEAT_RRP12"/>
</dbReference>
<dbReference type="EMBL" id="JAKJXP020000025">
    <property type="protein sequence ID" value="KAK7753864.1"/>
    <property type="molecule type" value="Genomic_DNA"/>
</dbReference>
<dbReference type="InterPro" id="IPR052087">
    <property type="entry name" value="RRP12"/>
</dbReference>
<evidence type="ECO:0000256" key="4">
    <source>
        <dbReference type="SAM" id="MobiDB-lite"/>
    </source>
</evidence>
<feature type="compositionally biased region" description="Acidic residues" evidence="4">
    <location>
        <begin position="1010"/>
        <end position="1020"/>
    </location>
</feature>
<dbReference type="PANTHER" id="PTHR48287">
    <property type="entry name" value="ARM REPEAT SUPERFAMILY PROTEIN"/>
    <property type="match status" value="1"/>
</dbReference>
<keyword evidence="3" id="KW-0539">Nucleus</keyword>
<dbReference type="InterPro" id="IPR011989">
    <property type="entry name" value="ARM-like"/>
</dbReference>